<gene>
    <name evidence="1" type="ORF">CspeluHIS016_0308630</name>
</gene>
<dbReference type="Proteomes" id="UP001222932">
    <property type="component" value="Unassembled WGS sequence"/>
</dbReference>
<dbReference type="EMBL" id="BTCM01000003">
    <property type="protein sequence ID" value="GMK57023.1"/>
    <property type="molecule type" value="Genomic_DNA"/>
</dbReference>
<proteinExistence type="predicted"/>
<name>A0AAD3YCE0_9TREE</name>
<sequence>MSTHRASIDAPPALAGYLRDAEAAIGTITARVPGAKSAVLHAIFNHAEPIKDSIGTSSRSLFPAEAVRDAPPGQSASYAHVDRVLQTSFFLVLAALGPVQPTNSEAHFASWWVELRGHAQLVDMAAEHAQDVDVAVALDVLRRARWEWTSFASRNDVARLLNAEFRSPDEREVIPRDLIGVVAAVVGATEIIVRECWPRT</sequence>
<keyword evidence="2" id="KW-1185">Reference proteome</keyword>
<organism evidence="1 2">
    <name type="scientific">Cutaneotrichosporon spelunceum</name>
    <dbReference type="NCBI Taxonomy" id="1672016"/>
    <lineage>
        <taxon>Eukaryota</taxon>
        <taxon>Fungi</taxon>
        <taxon>Dikarya</taxon>
        <taxon>Basidiomycota</taxon>
        <taxon>Agaricomycotina</taxon>
        <taxon>Tremellomycetes</taxon>
        <taxon>Trichosporonales</taxon>
        <taxon>Trichosporonaceae</taxon>
        <taxon>Cutaneotrichosporon</taxon>
    </lineage>
</organism>
<reference evidence="1" key="1">
    <citation type="journal article" date="2023" name="BMC Genomics">
        <title>Chromosome-level genome assemblies of Cutaneotrichosporon spp. (Trichosporonales, Basidiomycota) reveal imbalanced evolution between nucleotide sequences and chromosome synteny.</title>
        <authorList>
            <person name="Kobayashi Y."/>
            <person name="Kayamori A."/>
            <person name="Aoki K."/>
            <person name="Shiwa Y."/>
            <person name="Matsutani M."/>
            <person name="Fujita N."/>
            <person name="Sugita T."/>
            <person name="Iwasaki W."/>
            <person name="Tanaka N."/>
            <person name="Takashima M."/>
        </authorList>
    </citation>
    <scope>NUCLEOTIDE SEQUENCE</scope>
    <source>
        <strain evidence="1">HIS016</strain>
    </source>
</reference>
<accession>A0AAD3YCE0</accession>
<dbReference type="AlphaFoldDB" id="A0AAD3YCE0"/>
<comment type="caution">
    <text evidence="1">The sequence shown here is derived from an EMBL/GenBank/DDBJ whole genome shotgun (WGS) entry which is preliminary data.</text>
</comment>
<reference evidence="1" key="2">
    <citation type="submission" date="2023-06" db="EMBL/GenBank/DDBJ databases">
        <authorList>
            <person name="Kobayashi Y."/>
            <person name="Kayamori A."/>
            <person name="Aoki K."/>
            <person name="Shiwa Y."/>
            <person name="Fujita N."/>
            <person name="Sugita T."/>
            <person name="Iwasaki W."/>
            <person name="Tanaka N."/>
            <person name="Takashima M."/>
        </authorList>
    </citation>
    <scope>NUCLEOTIDE SEQUENCE</scope>
    <source>
        <strain evidence="1">HIS016</strain>
    </source>
</reference>
<protein>
    <submittedName>
        <fullName evidence="1">Uncharacterized protein</fullName>
    </submittedName>
</protein>
<evidence type="ECO:0000313" key="1">
    <source>
        <dbReference type="EMBL" id="GMK57023.1"/>
    </source>
</evidence>
<evidence type="ECO:0000313" key="2">
    <source>
        <dbReference type="Proteomes" id="UP001222932"/>
    </source>
</evidence>